<dbReference type="Pfam" id="PF01661">
    <property type="entry name" value="Macro"/>
    <property type="match status" value="1"/>
</dbReference>
<keyword evidence="6" id="KW-0326">Glycosidase</keyword>
<evidence type="ECO:0000313" key="11">
    <source>
        <dbReference type="Proteomes" id="UP000434409"/>
    </source>
</evidence>
<feature type="domain" description="Macro" evidence="9">
    <location>
        <begin position="74"/>
        <end position="267"/>
    </location>
</feature>
<comment type="catalytic activity">
    <reaction evidence="7">
        <text>4-O-(ADP-D-ribosyl)-L-aspartyl-[protein] + H2O = L-aspartyl-[protein] + ADP-D-ribose + H(+)</text>
        <dbReference type="Rhea" id="RHEA:54428"/>
        <dbReference type="Rhea" id="RHEA-COMP:9867"/>
        <dbReference type="Rhea" id="RHEA-COMP:13832"/>
        <dbReference type="ChEBI" id="CHEBI:15377"/>
        <dbReference type="ChEBI" id="CHEBI:15378"/>
        <dbReference type="ChEBI" id="CHEBI:29961"/>
        <dbReference type="ChEBI" id="CHEBI:57967"/>
        <dbReference type="ChEBI" id="CHEBI:138102"/>
    </reaction>
    <physiologicalReaction direction="left-to-right" evidence="7">
        <dbReference type="Rhea" id="RHEA:54429"/>
    </physiologicalReaction>
</comment>
<accession>A0A6N7USD5</accession>
<proteinExistence type="inferred from homology"/>
<evidence type="ECO:0000256" key="8">
    <source>
        <dbReference type="ARBA" id="ARBA00093459"/>
    </source>
</evidence>
<gene>
    <name evidence="10" type="ORF">FYJ34_04550</name>
</gene>
<name>A0A6N7USD5_9FIRM</name>
<dbReference type="AlphaFoldDB" id="A0A6N7USD5"/>
<keyword evidence="4 10" id="KW-0378">Hydrolase</keyword>
<dbReference type="Gene3D" id="3.40.220.10">
    <property type="entry name" value="Leucine Aminopeptidase, subunit E, domain 1"/>
    <property type="match status" value="1"/>
</dbReference>
<dbReference type="PROSITE" id="PS51154">
    <property type="entry name" value="MACRO"/>
    <property type="match status" value="1"/>
</dbReference>
<dbReference type="NCBIfam" id="NF003163">
    <property type="entry name" value="PRK04143.1"/>
    <property type="match status" value="1"/>
</dbReference>
<dbReference type="GO" id="GO:0016798">
    <property type="term" value="F:hydrolase activity, acting on glycosyl bonds"/>
    <property type="evidence" value="ECO:0007669"/>
    <property type="project" value="UniProtKB-KW"/>
</dbReference>
<evidence type="ECO:0000256" key="2">
    <source>
        <dbReference type="ARBA" id="ARBA00018852"/>
    </source>
</evidence>
<evidence type="ECO:0000259" key="9">
    <source>
        <dbReference type="PROSITE" id="PS51154"/>
    </source>
</evidence>
<dbReference type="SMART" id="SM00506">
    <property type="entry name" value="A1pp"/>
    <property type="match status" value="1"/>
</dbReference>
<protein>
    <recommendedName>
        <fullName evidence="2">Protein-ADP-ribose hydrolase</fullName>
    </recommendedName>
</protein>
<sequence>MNQNKVQEQRLNDLLKAFQEDSDKYKHIQIPEGVDEKRRILRSLMNIRMPKKMADDVIKLQNEYLLECAKEKGIVRLSDIPVIKGNLSIWQGDITRLQVDAVVNAANAGMLGCFIPMHTCIDNCIHTYAGIQLRQECYEQMEKLRIKYGRQYEQPTAVPMLTDAYNLPAKKVIHVVGPIVESQLTPRLEKELADCYRNTLDLCAENGLRSVAFCCISTGVFRFPNKRAAKIAVDTVAEWSLEHPDAMERIIFNVFKDEDKIYYEEFL</sequence>
<dbReference type="EMBL" id="VULY01000018">
    <property type="protein sequence ID" value="MSR93548.1"/>
    <property type="molecule type" value="Genomic_DNA"/>
</dbReference>
<dbReference type="RefSeq" id="WP_154476618.1">
    <property type="nucleotide sequence ID" value="NZ_VULY01000018.1"/>
</dbReference>
<keyword evidence="3" id="KW-0479">Metal-binding</keyword>
<organism evidence="10 11">
    <name type="scientific">Suipraeoptans intestinalis</name>
    <dbReference type="NCBI Taxonomy" id="2606628"/>
    <lineage>
        <taxon>Bacteria</taxon>
        <taxon>Bacillati</taxon>
        <taxon>Bacillota</taxon>
        <taxon>Clostridia</taxon>
        <taxon>Lachnospirales</taxon>
        <taxon>Lachnospiraceae</taxon>
        <taxon>Suipraeoptans</taxon>
    </lineage>
</organism>
<evidence type="ECO:0000256" key="1">
    <source>
        <dbReference type="ARBA" id="ARBA00001947"/>
    </source>
</evidence>
<dbReference type="Proteomes" id="UP000434409">
    <property type="component" value="Unassembled WGS sequence"/>
</dbReference>
<dbReference type="CDD" id="cd02908">
    <property type="entry name" value="Macro_OAADPr_deacetylase"/>
    <property type="match status" value="1"/>
</dbReference>
<dbReference type="SUPFAM" id="SSF52949">
    <property type="entry name" value="Macro domain-like"/>
    <property type="match status" value="1"/>
</dbReference>
<evidence type="ECO:0000313" key="10">
    <source>
        <dbReference type="EMBL" id="MSR93548.1"/>
    </source>
</evidence>
<evidence type="ECO:0000256" key="5">
    <source>
        <dbReference type="ARBA" id="ARBA00022833"/>
    </source>
</evidence>
<keyword evidence="5" id="KW-0862">Zinc</keyword>
<evidence type="ECO:0000256" key="7">
    <source>
        <dbReference type="ARBA" id="ARBA00048482"/>
    </source>
</evidence>
<evidence type="ECO:0000256" key="4">
    <source>
        <dbReference type="ARBA" id="ARBA00022801"/>
    </source>
</evidence>
<dbReference type="PANTHER" id="PTHR11106">
    <property type="entry name" value="GANGLIOSIDE INDUCED DIFFERENTIATION ASSOCIATED PROTEIN 2-RELATED"/>
    <property type="match status" value="1"/>
</dbReference>
<dbReference type="PANTHER" id="PTHR11106:SF121">
    <property type="entry name" value="ADP-RIBOSE 1''-PHOSPHATE PHOSPHATASE"/>
    <property type="match status" value="1"/>
</dbReference>
<dbReference type="InterPro" id="IPR043472">
    <property type="entry name" value="Macro_dom-like"/>
</dbReference>
<evidence type="ECO:0000256" key="6">
    <source>
        <dbReference type="ARBA" id="ARBA00023295"/>
    </source>
</evidence>
<comment type="similarity">
    <text evidence="8">Belongs to the MacroD-type family. Zn-Macro subfamily.</text>
</comment>
<comment type="cofactor">
    <cofactor evidence="1">
        <name>Zn(2+)</name>
        <dbReference type="ChEBI" id="CHEBI:29105"/>
    </cofactor>
</comment>
<evidence type="ECO:0000256" key="3">
    <source>
        <dbReference type="ARBA" id="ARBA00022723"/>
    </source>
</evidence>
<keyword evidence="11" id="KW-1185">Reference proteome</keyword>
<dbReference type="GO" id="GO:0046872">
    <property type="term" value="F:metal ion binding"/>
    <property type="evidence" value="ECO:0007669"/>
    <property type="project" value="UniProtKB-KW"/>
</dbReference>
<comment type="caution">
    <text evidence="10">The sequence shown here is derived from an EMBL/GenBank/DDBJ whole genome shotgun (WGS) entry which is preliminary data.</text>
</comment>
<reference evidence="10 11" key="1">
    <citation type="submission" date="2019-08" db="EMBL/GenBank/DDBJ databases">
        <title>In-depth cultivation of the pig gut microbiome towards novel bacterial diversity and tailored functional studies.</title>
        <authorList>
            <person name="Wylensek D."/>
            <person name="Hitch T.C.A."/>
            <person name="Clavel T."/>
        </authorList>
    </citation>
    <scope>NUCLEOTIDE SEQUENCE [LARGE SCALE GENOMIC DNA]</scope>
    <source>
        <strain evidence="10 11">68-1-5</strain>
    </source>
</reference>
<dbReference type="InterPro" id="IPR002589">
    <property type="entry name" value="Macro_dom"/>
</dbReference>